<evidence type="ECO:0000256" key="7">
    <source>
        <dbReference type="ARBA" id="ARBA00023237"/>
    </source>
</evidence>
<proteinExistence type="predicted"/>
<name>A0A5Q0P4F5_9GAMM</name>
<accession>A0A5Q0P4F5</accession>
<dbReference type="EMBL" id="WITK01000031">
    <property type="protein sequence ID" value="MQW93344.1"/>
    <property type="molecule type" value="Genomic_DNA"/>
</dbReference>
<dbReference type="EMBL" id="CP045650">
    <property type="protein sequence ID" value="QGA10618.1"/>
    <property type="molecule type" value="Genomic_DNA"/>
</dbReference>
<dbReference type="GO" id="GO:0009986">
    <property type="term" value="C:cell surface"/>
    <property type="evidence" value="ECO:0007669"/>
    <property type="project" value="UniProtKB-SubCell"/>
</dbReference>
<organism evidence="10 13">
    <name type="scientific">Acinetobacter wanghuae</name>
    <dbReference type="NCBI Taxonomy" id="2662362"/>
    <lineage>
        <taxon>Bacteria</taxon>
        <taxon>Pseudomonadati</taxon>
        <taxon>Pseudomonadota</taxon>
        <taxon>Gammaproteobacteria</taxon>
        <taxon>Moraxellales</taxon>
        <taxon>Moraxellaceae</taxon>
        <taxon>Acinetobacter</taxon>
    </lineage>
</organism>
<keyword evidence="6" id="KW-0472">Membrane</keyword>
<dbReference type="GO" id="GO:0009279">
    <property type="term" value="C:cell outer membrane"/>
    <property type="evidence" value="ECO:0007669"/>
    <property type="project" value="UniProtKB-SubCell"/>
</dbReference>
<comment type="subcellular location">
    <subcellularLocation>
        <location evidence="2">Cell outer membrane</location>
    </subcellularLocation>
    <subcellularLocation>
        <location evidence="1">Cell surface</location>
    </subcellularLocation>
</comment>
<dbReference type="AlphaFoldDB" id="A0A5Q0P4F5"/>
<evidence type="ECO:0000313" key="10">
    <source>
        <dbReference type="EMBL" id="MQW93344.1"/>
    </source>
</evidence>
<evidence type="ECO:0000313" key="11">
    <source>
        <dbReference type="EMBL" id="QGA10618.1"/>
    </source>
</evidence>
<sequence length="625" mass="66187">MKLNTAFKLSTLALALASTSSVFAATLDTSELGNDIWTDPRGPEVGNIDPSLYQYVDVGTGTEAKSTQGNPQQNNLTSWYSIVDKDGNVIQEIIKIETPKGADSKTYNFYDVTNQIDRQKWLDGNKQSIDSLTAVDADHQNFLSGIAGLDYNQILEILTVPETDLKNYTAEQIKAVKDAYNANKDLASNDKLTDRDVLESGLLPTNLGGVTGNKTDKTNTLSTVKRLDSTYLEYAELAKEKVEITSDFGNLTDKDVQDPQVWLTINTPVTGTIETTYDRGVINGIINTDKKGHLNNSNKYVKHFSNLFDKDAKVTDNVYGLVASEVKTVTTNGTETKAEIDRYTAVTQAGVVVSDEIANTQTVITSEGITTGKLTVGGVDVGSALGNAAALGGLSKEQLDSIIDGGEQIASNTAAIADLQTEVSNLDTKVDTEVARLDGEVERLDGRIDRELAANATASTEYTDKKAIETLAAADTAAKAEDAKTLTAAQDFAKTEDAKTLKSAQDFAKSEDAKTLAAANDYTDAAVAGFNTRVGQLNNRIDDVEKTAYRGIAIALAAQQQVPNIGAGQFAVFGGVGHYEGETAGALGVASVFADGRTSVSAALGVAGGSEVGGRVGVAYVFGGK</sequence>
<evidence type="ECO:0000256" key="8">
    <source>
        <dbReference type="SAM" id="SignalP"/>
    </source>
</evidence>
<dbReference type="InterPro" id="IPR005594">
    <property type="entry name" value="YadA_C"/>
</dbReference>
<feature type="domain" description="Trimeric autotransporter adhesin YadA-like C-terminal membrane anchor" evidence="9">
    <location>
        <begin position="567"/>
        <end position="622"/>
    </location>
</feature>
<dbReference type="Gene3D" id="3.30.1300.30">
    <property type="entry name" value="GSPII I/J protein-like"/>
    <property type="match status" value="1"/>
</dbReference>
<dbReference type="InterPro" id="IPR045584">
    <property type="entry name" value="Pilin-like"/>
</dbReference>
<feature type="chain" id="PRO_5044623667" description="Trimeric autotransporter adhesin YadA-like C-terminal membrane anchor domain-containing protein" evidence="8">
    <location>
        <begin position="25"/>
        <end position="625"/>
    </location>
</feature>
<keyword evidence="7" id="KW-0998">Cell outer membrane</keyword>
<reference evidence="12 13" key="1">
    <citation type="submission" date="2019-10" db="EMBL/GenBank/DDBJ databases">
        <authorList>
            <person name="Dong K."/>
        </authorList>
    </citation>
    <scope>NUCLEOTIDE SEQUENCE [LARGE SCALE GENOMIC DNA]</scope>
    <source>
        <strain evidence="12">dk386</strain>
        <strain evidence="11">Dk386</strain>
        <strain evidence="13">dk771</strain>
        <strain evidence="10">Dk771</strain>
    </source>
</reference>
<keyword evidence="12" id="KW-1185">Reference proteome</keyword>
<feature type="signal peptide" evidence="8">
    <location>
        <begin position="1"/>
        <end position="24"/>
    </location>
</feature>
<dbReference type="SUPFAM" id="SSF54523">
    <property type="entry name" value="Pili subunits"/>
    <property type="match status" value="1"/>
</dbReference>
<evidence type="ECO:0000256" key="5">
    <source>
        <dbReference type="ARBA" id="ARBA00022729"/>
    </source>
</evidence>
<keyword evidence="5 8" id="KW-0732">Signal</keyword>
<keyword evidence="3" id="KW-1134">Transmembrane beta strand</keyword>
<evidence type="ECO:0000313" key="12">
    <source>
        <dbReference type="Proteomes" id="UP000327478"/>
    </source>
</evidence>
<evidence type="ECO:0000256" key="1">
    <source>
        <dbReference type="ARBA" id="ARBA00004241"/>
    </source>
</evidence>
<evidence type="ECO:0000256" key="2">
    <source>
        <dbReference type="ARBA" id="ARBA00004442"/>
    </source>
</evidence>
<evidence type="ECO:0000256" key="3">
    <source>
        <dbReference type="ARBA" id="ARBA00022452"/>
    </source>
</evidence>
<evidence type="ECO:0000256" key="6">
    <source>
        <dbReference type="ARBA" id="ARBA00023136"/>
    </source>
</evidence>
<dbReference type="Proteomes" id="UP000327478">
    <property type="component" value="Chromosome"/>
</dbReference>
<dbReference type="RefSeq" id="WP_153371018.1">
    <property type="nucleotide sequence ID" value="NZ_CP045650.1"/>
</dbReference>
<keyword evidence="4" id="KW-0812">Transmembrane</keyword>
<dbReference type="Pfam" id="PF03895">
    <property type="entry name" value="YadA_anchor"/>
    <property type="match status" value="1"/>
</dbReference>
<dbReference type="Proteomes" id="UP000480556">
    <property type="component" value="Unassembled WGS sequence"/>
</dbReference>
<protein>
    <recommendedName>
        <fullName evidence="9">Trimeric autotransporter adhesin YadA-like C-terminal membrane anchor domain-containing protein</fullName>
    </recommendedName>
</protein>
<evidence type="ECO:0000313" key="13">
    <source>
        <dbReference type="Proteomes" id="UP000480556"/>
    </source>
</evidence>
<evidence type="ECO:0000259" key="9">
    <source>
        <dbReference type="Pfam" id="PF03895"/>
    </source>
</evidence>
<gene>
    <name evidence="11" type="ORF">GFH30_04035</name>
    <name evidence="10" type="ORF">GHJ48_13265</name>
</gene>
<evidence type="ECO:0000256" key="4">
    <source>
        <dbReference type="ARBA" id="ARBA00022692"/>
    </source>
</evidence>